<dbReference type="EMBL" id="JTDL01000001">
    <property type="protein sequence ID" value="KHL05679.1"/>
    <property type="molecule type" value="Genomic_DNA"/>
</dbReference>
<dbReference type="Pfam" id="PF01794">
    <property type="entry name" value="Ferric_reduct"/>
    <property type="match status" value="1"/>
</dbReference>
<keyword evidence="4 5" id="KW-0472">Membrane</keyword>
<comment type="caution">
    <text evidence="7">The sequence shown here is derived from an EMBL/GenBank/DDBJ whole genome shotgun (WGS) entry which is preliminary data.</text>
</comment>
<dbReference type="STRING" id="1338436.LK10_00065"/>
<evidence type="ECO:0000256" key="2">
    <source>
        <dbReference type="ARBA" id="ARBA00022692"/>
    </source>
</evidence>
<reference evidence="7 8" key="1">
    <citation type="submission" date="2014-09" db="EMBL/GenBank/DDBJ databases">
        <title>Genome sequence of Sinomonas sp. MUSC 117.</title>
        <authorList>
            <person name="Lee L.-H."/>
        </authorList>
    </citation>
    <scope>NUCLEOTIDE SEQUENCE [LARGE SCALE GENOMIC DNA]</scope>
    <source>
        <strain evidence="7 8">MUSC 117</strain>
    </source>
</reference>
<feature type="transmembrane region" description="Helical" evidence="5">
    <location>
        <begin position="152"/>
        <end position="174"/>
    </location>
</feature>
<evidence type="ECO:0000256" key="3">
    <source>
        <dbReference type="ARBA" id="ARBA00022989"/>
    </source>
</evidence>
<feature type="transmembrane region" description="Helical" evidence="5">
    <location>
        <begin position="123"/>
        <end position="140"/>
    </location>
</feature>
<dbReference type="GO" id="GO:0016020">
    <property type="term" value="C:membrane"/>
    <property type="evidence" value="ECO:0007669"/>
    <property type="project" value="UniProtKB-SubCell"/>
</dbReference>
<organism evidence="7 8">
    <name type="scientific">Sinomonas humi</name>
    <dbReference type="NCBI Taxonomy" id="1338436"/>
    <lineage>
        <taxon>Bacteria</taxon>
        <taxon>Bacillati</taxon>
        <taxon>Actinomycetota</taxon>
        <taxon>Actinomycetes</taxon>
        <taxon>Micrococcales</taxon>
        <taxon>Micrococcaceae</taxon>
        <taxon>Sinomonas</taxon>
    </lineage>
</organism>
<evidence type="ECO:0000256" key="1">
    <source>
        <dbReference type="ARBA" id="ARBA00004141"/>
    </source>
</evidence>
<proteinExistence type="predicted"/>
<keyword evidence="2 5" id="KW-0812">Transmembrane</keyword>
<dbReference type="AlphaFoldDB" id="A0A0B2AQG7"/>
<feature type="transmembrane region" description="Helical" evidence="5">
    <location>
        <begin position="50"/>
        <end position="68"/>
    </location>
</feature>
<dbReference type="Proteomes" id="UP000030982">
    <property type="component" value="Unassembled WGS sequence"/>
</dbReference>
<keyword evidence="8" id="KW-1185">Reference proteome</keyword>
<feature type="transmembrane region" description="Helical" evidence="5">
    <location>
        <begin position="6"/>
        <end position="29"/>
    </location>
</feature>
<feature type="transmembrane region" description="Helical" evidence="5">
    <location>
        <begin position="88"/>
        <end position="111"/>
    </location>
</feature>
<dbReference type="OrthoDB" id="4827239at2"/>
<dbReference type="RefSeq" id="WP_043119187.1">
    <property type="nucleotide sequence ID" value="NZ_JTDL01000001.1"/>
</dbReference>
<dbReference type="InterPro" id="IPR013130">
    <property type="entry name" value="Fe3_Rdtase_TM_dom"/>
</dbReference>
<evidence type="ECO:0000259" key="6">
    <source>
        <dbReference type="Pfam" id="PF01794"/>
    </source>
</evidence>
<gene>
    <name evidence="7" type="ORF">LK10_00065</name>
</gene>
<evidence type="ECO:0000313" key="7">
    <source>
        <dbReference type="EMBL" id="KHL05679.1"/>
    </source>
</evidence>
<keyword evidence="3 5" id="KW-1133">Transmembrane helix</keyword>
<accession>A0A0B2AQG7</accession>
<name>A0A0B2AQG7_9MICC</name>
<sequence length="184" mass="20126">MNEVFWAFGRASGIVSLGLFTLVVVLGIVSRSGRPLPGLPRFSVALLHRSTSLLALVFLVLHVSTLMLDPHAKLSPPNVIVPFTAGWNPFWVGLGTVAFDLVIALVVTGLLRQRIGQRTFRAIHWAAYAMWPFAFAHALGSGTNAVDLWFQAYAWGCAAVVACLIIWRLSANFIETSRARLGRI</sequence>
<evidence type="ECO:0000256" key="5">
    <source>
        <dbReference type="SAM" id="Phobius"/>
    </source>
</evidence>
<protein>
    <submittedName>
        <fullName evidence="7">Iron reductase</fullName>
    </submittedName>
</protein>
<feature type="domain" description="Ferric oxidoreductase" evidence="6">
    <location>
        <begin position="12"/>
        <end position="133"/>
    </location>
</feature>
<comment type="subcellular location">
    <subcellularLocation>
        <location evidence="1">Membrane</location>
        <topology evidence="1">Multi-pass membrane protein</topology>
    </subcellularLocation>
</comment>
<evidence type="ECO:0000313" key="8">
    <source>
        <dbReference type="Proteomes" id="UP000030982"/>
    </source>
</evidence>
<evidence type="ECO:0000256" key="4">
    <source>
        <dbReference type="ARBA" id="ARBA00023136"/>
    </source>
</evidence>